<evidence type="ECO:0000313" key="2">
    <source>
        <dbReference type="RefSeq" id="XP_015185404.1"/>
    </source>
</evidence>
<protein>
    <submittedName>
        <fullName evidence="2">Uncharacterized protein LOC107071167</fullName>
    </submittedName>
</protein>
<proteinExistence type="predicted"/>
<organism evidence="1 2">
    <name type="scientific">Polistes dominula</name>
    <name type="common">European paper wasp</name>
    <name type="synonym">Vespa dominula</name>
    <dbReference type="NCBI Taxonomy" id="743375"/>
    <lineage>
        <taxon>Eukaryota</taxon>
        <taxon>Metazoa</taxon>
        <taxon>Ecdysozoa</taxon>
        <taxon>Arthropoda</taxon>
        <taxon>Hexapoda</taxon>
        <taxon>Insecta</taxon>
        <taxon>Pterygota</taxon>
        <taxon>Neoptera</taxon>
        <taxon>Endopterygota</taxon>
        <taxon>Hymenoptera</taxon>
        <taxon>Apocrita</taxon>
        <taxon>Aculeata</taxon>
        <taxon>Vespoidea</taxon>
        <taxon>Vespidae</taxon>
        <taxon>Polistinae</taxon>
        <taxon>Polistini</taxon>
        <taxon>Polistes</taxon>
    </lineage>
</organism>
<dbReference type="GeneID" id="107071167"/>
<name>A0ABM1IYW7_POLDO</name>
<dbReference type="RefSeq" id="XP_015185404.1">
    <property type="nucleotide sequence ID" value="XM_015329918.1"/>
</dbReference>
<keyword evidence="1" id="KW-1185">Reference proteome</keyword>
<gene>
    <name evidence="2" type="primary">LOC107071167</name>
</gene>
<evidence type="ECO:0000313" key="1">
    <source>
        <dbReference type="Proteomes" id="UP000694924"/>
    </source>
</evidence>
<sequence length="118" mass="12982">MISENVQQDETMTTDALKDTRIDKIPAVICVQIDENNKKRSSNPANGQDACKVLPSSTLATCRQDYPSGCTILECRLDAFNRPVAQILQVPPLNSDANSQKMGLYVEAKHTPTGPYSR</sequence>
<accession>A0ABM1IYW7</accession>
<reference evidence="2" key="1">
    <citation type="submission" date="2025-08" db="UniProtKB">
        <authorList>
            <consortium name="RefSeq"/>
        </authorList>
    </citation>
    <scope>IDENTIFICATION</scope>
    <source>
        <tissue evidence="2">Whole body</tissue>
    </source>
</reference>
<dbReference type="Proteomes" id="UP000694924">
    <property type="component" value="Unplaced"/>
</dbReference>